<comment type="catalytic activity">
    <reaction evidence="1">
        <text>ATP + protein L-histidine = ADP + protein N-phospho-L-histidine.</text>
        <dbReference type="EC" id="2.7.13.3"/>
    </reaction>
</comment>
<evidence type="ECO:0000256" key="11">
    <source>
        <dbReference type="SAM" id="Phobius"/>
    </source>
</evidence>
<sequence>MIETTGSLKRRLAVWLLVTVTGLGVLLMVEAWRSAHRASQQAFDSQLESAALTIAEAVQWEESEPVMEVPAAALQILATQQQERVFYAMLTTDGEPVSANMPFTIMPAWRAQVANEPLAVTTTFDDTSWRLYGREYDSAGWITHEPVQIWVGHTRKGRKALAGELFERSVGHFVAMVLLAGVLMILTMRVALAPMRRLRHLLRRREADDMRPLDTRVPEEMRELADTLDHLFARQRQSRESLLRFTADASHQLKTPLAGLQSTSELALQSADPAQWHTALVTMHDSAERTSRLASQLLSLARLRHTGESEAVELVDLNSVLRETLLDWAGRQVASQHDLGLAELPPEPLWVRADAWAIREVLGNLIDNALRYTPPGSQITVGVKRQGDEALMFVEDNGPGVTYEACHQLLRPFERGGRQGTDGSGLGLAIVDSIAQHFGARLLLETLEPHGLMVKLYLPLYPPPYQPRHENEQAP</sequence>
<evidence type="ECO:0000256" key="2">
    <source>
        <dbReference type="ARBA" id="ARBA00004370"/>
    </source>
</evidence>
<dbReference type="PANTHER" id="PTHR45436:SF1">
    <property type="entry name" value="SENSOR PROTEIN QSEC"/>
    <property type="match status" value="1"/>
</dbReference>
<evidence type="ECO:0000256" key="1">
    <source>
        <dbReference type="ARBA" id="ARBA00000085"/>
    </source>
</evidence>
<evidence type="ECO:0000256" key="3">
    <source>
        <dbReference type="ARBA" id="ARBA00012438"/>
    </source>
</evidence>
<accession>A0A7Z0LP56</accession>
<dbReference type="Gene3D" id="1.10.287.130">
    <property type="match status" value="1"/>
</dbReference>
<dbReference type="PANTHER" id="PTHR45436">
    <property type="entry name" value="SENSOR HISTIDINE KINASE YKOH"/>
    <property type="match status" value="1"/>
</dbReference>
<dbReference type="PROSITE" id="PS50109">
    <property type="entry name" value="HIS_KIN"/>
    <property type="match status" value="1"/>
</dbReference>
<dbReference type="SUPFAM" id="SSF47384">
    <property type="entry name" value="Homodimeric domain of signal transducing histidine kinase"/>
    <property type="match status" value="1"/>
</dbReference>
<dbReference type="InterPro" id="IPR013727">
    <property type="entry name" value="2CSK_N"/>
</dbReference>
<dbReference type="SMART" id="SM00388">
    <property type="entry name" value="HisKA"/>
    <property type="match status" value="1"/>
</dbReference>
<keyword evidence="9" id="KW-0902">Two-component regulatory system</keyword>
<reference evidence="14 15" key="1">
    <citation type="journal article" date="2015" name="Int. J. Syst. Evol. Microbiol.">
        <title>Halomonas salicampi sp. nov., a halotolerant and alkalitolerant bacterium isolated from a saltern soil.</title>
        <authorList>
            <person name="Lee J.C."/>
            <person name="Kim Y.S."/>
            <person name="Yun B.S."/>
            <person name="Whang K.S."/>
        </authorList>
    </citation>
    <scope>NUCLEOTIDE SEQUENCE [LARGE SCALE GENOMIC DNA]</scope>
    <source>
        <strain evidence="14 15">BH103</strain>
    </source>
</reference>
<feature type="transmembrane region" description="Helical" evidence="11">
    <location>
        <begin position="12"/>
        <end position="29"/>
    </location>
</feature>
<evidence type="ECO:0000256" key="6">
    <source>
        <dbReference type="ARBA" id="ARBA00022692"/>
    </source>
</evidence>
<dbReference type="PROSITE" id="PS50885">
    <property type="entry name" value="HAMP"/>
    <property type="match status" value="1"/>
</dbReference>
<evidence type="ECO:0000256" key="9">
    <source>
        <dbReference type="ARBA" id="ARBA00023012"/>
    </source>
</evidence>
<dbReference type="AlphaFoldDB" id="A0A7Z0LP56"/>
<evidence type="ECO:0000259" key="13">
    <source>
        <dbReference type="PROSITE" id="PS50885"/>
    </source>
</evidence>
<evidence type="ECO:0000256" key="7">
    <source>
        <dbReference type="ARBA" id="ARBA00022777"/>
    </source>
</evidence>
<dbReference type="EMBL" id="JACCDF010000023">
    <property type="protein sequence ID" value="NYS62537.1"/>
    <property type="molecule type" value="Genomic_DNA"/>
</dbReference>
<dbReference type="CDD" id="cd00075">
    <property type="entry name" value="HATPase"/>
    <property type="match status" value="1"/>
</dbReference>
<feature type="transmembrane region" description="Helical" evidence="11">
    <location>
        <begin position="173"/>
        <end position="195"/>
    </location>
</feature>
<dbReference type="Pfam" id="PF08521">
    <property type="entry name" value="2CSK_N"/>
    <property type="match status" value="1"/>
</dbReference>
<gene>
    <name evidence="14" type="ORF">HZS81_17430</name>
</gene>
<dbReference type="RefSeq" id="WP_179931791.1">
    <property type="nucleotide sequence ID" value="NZ_JACCDF010000023.1"/>
</dbReference>
<keyword evidence="6 11" id="KW-0812">Transmembrane</keyword>
<dbReference type="EC" id="2.7.13.3" evidence="3"/>
<protein>
    <recommendedName>
        <fullName evidence="3">histidine kinase</fullName>
        <ecNumber evidence="3">2.7.13.3</ecNumber>
    </recommendedName>
</protein>
<dbReference type="GO" id="GO:0005886">
    <property type="term" value="C:plasma membrane"/>
    <property type="evidence" value="ECO:0007669"/>
    <property type="project" value="TreeGrafter"/>
</dbReference>
<dbReference type="InterPro" id="IPR005467">
    <property type="entry name" value="His_kinase_dom"/>
</dbReference>
<keyword evidence="15" id="KW-1185">Reference proteome</keyword>
<dbReference type="InterPro" id="IPR004358">
    <property type="entry name" value="Sig_transdc_His_kin-like_C"/>
</dbReference>
<evidence type="ECO:0000313" key="14">
    <source>
        <dbReference type="EMBL" id="NYS62537.1"/>
    </source>
</evidence>
<dbReference type="Proteomes" id="UP000586119">
    <property type="component" value="Unassembled WGS sequence"/>
</dbReference>
<evidence type="ECO:0000256" key="10">
    <source>
        <dbReference type="ARBA" id="ARBA00023136"/>
    </source>
</evidence>
<evidence type="ECO:0000256" key="5">
    <source>
        <dbReference type="ARBA" id="ARBA00022679"/>
    </source>
</evidence>
<dbReference type="GO" id="GO:0000155">
    <property type="term" value="F:phosphorelay sensor kinase activity"/>
    <property type="evidence" value="ECO:0007669"/>
    <property type="project" value="InterPro"/>
</dbReference>
<comment type="caution">
    <text evidence="14">The sequence shown here is derived from an EMBL/GenBank/DDBJ whole genome shotgun (WGS) entry which is preliminary data.</text>
</comment>
<name>A0A7Z0LP56_9GAMM</name>
<evidence type="ECO:0000256" key="8">
    <source>
        <dbReference type="ARBA" id="ARBA00022989"/>
    </source>
</evidence>
<dbReference type="SUPFAM" id="SSF55874">
    <property type="entry name" value="ATPase domain of HSP90 chaperone/DNA topoisomerase II/histidine kinase"/>
    <property type="match status" value="1"/>
</dbReference>
<dbReference type="PRINTS" id="PR00344">
    <property type="entry name" value="BCTRLSENSOR"/>
</dbReference>
<dbReference type="CDD" id="cd00082">
    <property type="entry name" value="HisKA"/>
    <property type="match status" value="1"/>
</dbReference>
<dbReference type="Pfam" id="PF02518">
    <property type="entry name" value="HATPase_c"/>
    <property type="match status" value="1"/>
</dbReference>
<proteinExistence type="predicted"/>
<dbReference type="InterPro" id="IPR003660">
    <property type="entry name" value="HAMP_dom"/>
</dbReference>
<keyword evidence="4" id="KW-0597">Phosphoprotein</keyword>
<evidence type="ECO:0000313" key="15">
    <source>
        <dbReference type="Proteomes" id="UP000586119"/>
    </source>
</evidence>
<dbReference type="SMART" id="SM00387">
    <property type="entry name" value="HATPase_c"/>
    <property type="match status" value="1"/>
</dbReference>
<keyword evidence="10 11" id="KW-0472">Membrane</keyword>
<dbReference type="InterPro" id="IPR003594">
    <property type="entry name" value="HATPase_dom"/>
</dbReference>
<feature type="domain" description="HAMP" evidence="13">
    <location>
        <begin position="189"/>
        <end position="240"/>
    </location>
</feature>
<evidence type="ECO:0000259" key="12">
    <source>
        <dbReference type="PROSITE" id="PS50109"/>
    </source>
</evidence>
<feature type="domain" description="Histidine kinase" evidence="12">
    <location>
        <begin position="248"/>
        <end position="462"/>
    </location>
</feature>
<dbReference type="Pfam" id="PF00512">
    <property type="entry name" value="HisKA"/>
    <property type="match status" value="1"/>
</dbReference>
<keyword evidence="5" id="KW-0808">Transferase</keyword>
<evidence type="ECO:0000256" key="4">
    <source>
        <dbReference type="ARBA" id="ARBA00022553"/>
    </source>
</evidence>
<organism evidence="14 15">
    <name type="scientific">Vreelandella salicampi</name>
    <dbReference type="NCBI Taxonomy" id="1449798"/>
    <lineage>
        <taxon>Bacteria</taxon>
        <taxon>Pseudomonadati</taxon>
        <taxon>Pseudomonadota</taxon>
        <taxon>Gammaproteobacteria</taxon>
        <taxon>Oceanospirillales</taxon>
        <taxon>Halomonadaceae</taxon>
        <taxon>Vreelandella</taxon>
    </lineage>
</organism>
<dbReference type="InterPro" id="IPR050428">
    <property type="entry name" value="TCS_sensor_his_kinase"/>
</dbReference>
<keyword evidence="8 11" id="KW-1133">Transmembrane helix</keyword>
<keyword evidence="7 14" id="KW-0418">Kinase</keyword>
<dbReference type="InterPro" id="IPR036890">
    <property type="entry name" value="HATPase_C_sf"/>
</dbReference>
<dbReference type="Gene3D" id="3.30.565.10">
    <property type="entry name" value="Histidine kinase-like ATPase, C-terminal domain"/>
    <property type="match status" value="1"/>
</dbReference>
<dbReference type="InterPro" id="IPR036097">
    <property type="entry name" value="HisK_dim/P_sf"/>
</dbReference>
<comment type="subcellular location">
    <subcellularLocation>
        <location evidence="2">Membrane</location>
    </subcellularLocation>
</comment>
<dbReference type="InterPro" id="IPR003661">
    <property type="entry name" value="HisK_dim/P_dom"/>
</dbReference>